<dbReference type="SUPFAM" id="SSF103481">
    <property type="entry name" value="Multidrug resistance efflux transporter EmrE"/>
    <property type="match status" value="1"/>
</dbReference>
<evidence type="ECO:0000256" key="4">
    <source>
        <dbReference type="ARBA" id="ARBA00022692"/>
    </source>
</evidence>
<dbReference type="InterPro" id="IPR000390">
    <property type="entry name" value="Small_drug/metabolite_transptr"/>
</dbReference>
<dbReference type="GO" id="GO:0005886">
    <property type="term" value="C:plasma membrane"/>
    <property type="evidence" value="ECO:0007669"/>
    <property type="project" value="UniProtKB-SubCell"/>
</dbReference>
<dbReference type="EMBL" id="CP063687">
    <property type="protein sequence ID" value="QOY26269.1"/>
    <property type="molecule type" value="Genomic_DNA"/>
</dbReference>
<accession>A0A1D9PG33</accession>
<dbReference type="KEGG" id="bmp:NG74_00453"/>
<sequence>MQWIYLSLAIIFEVLGTVSMKLSNGFTKLVPSILLLLFYIGSLCFLTLTLKYISVSIAYAVWSGMGIVLISMIGIFFFHEQFSVIKAVSVLLIIIGVVSLNFISESETSSNGISVHTDRNR</sequence>
<accession>A0A2D3DKC5</accession>
<evidence type="ECO:0000256" key="8">
    <source>
        <dbReference type="SAM" id="Phobius"/>
    </source>
</evidence>
<keyword evidence="3" id="KW-1003">Cell membrane</keyword>
<feature type="transmembrane region" description="Helical" evidence="8">
    <location>
        <begin position="32"/>
        <end position="50"/>
    </location>
</feature>
<comment type="similarity">
    <text evidence="7">Belongs to the drug/metabolite transporter (DMT) superfamily. Small multidrug resistance (SMR) (TC 2.A.7.1) family.</text>
</comment>
<dbReference type="InterPro" id="IPR045324">
    <property type="entry name" value="Small_multidrug_res"/>
</dbReference>
<feature type="transmembrane region" description="Helical" evidence="8">
    <location>
        <begin position="84"/>
        <end position="103"/>
    </location>
</feature>
<comment type="subcellular location">
    <subcellularLocation>
        <location evidence="1 7">Cell membrane</location>
        <topology evidence="1 7">Multi-pass membrane protein</topology>
    </subcellularLocation>
</comment>
<dbReference type="InterPro" id="IPR037185">
    <property type="entry name" value="EmrE-like"/>
</dbReference>
<dbReference type="RefSeq" id="WP_017419236.1">
    <property type="nucleotide sequence ID" value="NZ_AP024501.1"/>
</dbReference>
<reference evidence="10" key="1">
    <citation type="submission" date="2020-10" db="EMBL/GenBank/DDBJ databases">
        <title>Complete genome sequence of Bacillus velezensis NST6.</title>
        <authorList>
            <person name="Choi J."/>
        </authorList>
    </citation>
    <scope>NUCLEOTIDE SEQUENCE [LARGE SCALE GENOMIC DNA]</scope>
    <source>
        <strain evidence="10">NST6</strain>
    </source>
</reference>
<gene>
    <name evidence="9" type="primary">emrE</name>
    <name evidence="9" type="ORF">BACVE_001232</name>
</gene>
<dbReference type="STRING" id="1155777.BANAU_0402"/>
<keyword evidence="4 7" id="KW-0812">Transmembrane</keyword>
<evidence type="ECO:0000256" key="6">
    <source>
        <dbReference type="ARBA" id="ARBA00023136"/>
    </source>
</evidence>
<feature type="transmembrane region" description="Helical" evidence="8">
    <location>
        <begin position="57"/>
        <end position="78"/>
    </location>
</feature>
<dbReference type="AlphaFoldDB" id="A0A1D9PG33"/>
<name>A0A1D9PG33_BACVE</name>
<keyword evidence="6 8" id="KW-0472">Membrane</keyword>
<evidence type="ECO:0000256" key="7">
    <source>
        <dbReference type="RuleBase" id="RU003942"/>
    </source>
</evidence>
<dbReference type="PANTHER" id="PTHR30561:SF1">
    <property type="entry name" value="MULTIDRUG TRANSPORTER EMRE"/>
    <property type="match status" value="1"/>
</dbReference>
<organism evidence="9 10">
    <name type="scientific">Bacillus velezensis</name>
    <dbReference type="NCBI Taxonomy" id="492670"/>
    <lineage>
        <taxon>Bacteria</taxon>
        <taxon>Bacillati</taxon>
        <taxon>Bacillota</taxon>
        <taxon>Bacilli</taxon>
        <taxon>Bacillales</taxon>
        <taxon>Bacillaceae</taxon>
        <taxon>Bacillus</taxon>
        <taxon>Bacillus amyloliquefaciens group</taxon>
    </lineage>
</organism>
<evidence type="ECO:0000256" key="5">
    <source>
        <dbReference type="ARBA" id="ARBA00022989"/>
    </source>
</evidence>
<dbReference type="FunFam" id="1.10.3730.20:FF:000001">
    <property type="entry name" value="Quaternary ammonium compound resistance transporter SugE"/>
    <property type="match status" value="1"/>
</dbReference>
<evidence type="ECO:0000313" key="10">
    <source>
        <dbReference type="Proteomes" id="UP000587477"/>
    </source>
</evidence>
<dbReference type="Gene3D" id="1.10.3730.20">
    <property type="match status" value="1"/>
</dbReference>
<dbReference type="Proteomes" id="UP000587477">
    <property type="component" value="Chromosome"/>
</dbReference>
<dbReference type="Pfam" id="PF00893">
    <property type="entry name" value="Multi_Drug_Res"/>
    <property type="match status" value="1"/>
</dbReference>
<evidence type="ECO:0000256" key="2">
    <source>
        <dbReference type="ARBA" id="ARBA00022448"/>
    </source>
</evidence>
<evidence type="ECO:0000313" key="9">
    <source>
        <dbReference type="EMBL" id="QOY26269.1"/>
    </source>
</evidence>
<keyword evidence="2" id="KW-0813">Transport</keyword>
<evidence type="ECO:0000256" key="1">
    <source>
        <dbReference type="ARBA" id="ARBA00004651"/>
    </source>
</evidence>
<evidence type="ECO:0000256" key="3">
    <source>
        <dbReference type="ARBA" id="ARBA00022475"/>
    </source>
</evidence>
<protein>
    <submittedName>
        <fullName evidence="9">Multidrug transporter EmrE</fullName>
    </submittedName>
</protein>
<dbReference type="PANTHER" id="PTHR30561">
    <property type="entry name" value="SMR FAMILY PROTON-DEPENDENT DRUG EFFLUX TRANSPORTER SUGE"/>
    <property type="match status" value="1"/>
</dbReference>
<proteinExistence type="inferred from homology"/>
<keyword evidence="5 8" id="KW-1133">Transmembrane helix</keyword>
<dbReference type="GO" id="GO:0022857">
    <property type="term" value="F:transmembrane transporter activity"/>
    <property type="evidence" value="ECO:0007669"/>
    <property type="project" value="InterPro"/>
</dbReference>